<sequence>MAHLVAFITLFLITMCPISSSISCDNVYWEFVTCLRYLATYETDPTSRCCKTVAKLNKDVETICECIENLANDLDIRFDLSRINDLPNKCHEPKSLPIFNMNCTKINH</sequence>
<proteinExistence type="predicted"/>
<name>A0ACB0KWD2_TRIPR</name>
<protein>
    <submittedName>
        <fullName evidence="1">Uncharacterized protein</fullName>
    </submittedName>
</protein>
<evidence type="ECO:0000313" key="1">
    <source>
        <dbReference type="EMBL" id="CAJ2660520.1"/>
    </source>
</evidence>
<accession>A0ACB0KWD2</accession>
<dbReference type="Proteomes" id="UP001177021">
    <property type="component" value="Unassembled WGS sequence"/>
</dbReference>
<gene>
    <name evidence="1" type="ORF">MILVUS5_LOCUS26461</name>
</gene>
<evidence type="ECO:0000313" key="2">
    <source>
        <dbReference type="Proteomes" id="UP001177021"/>
    </source>
</evidence>
<organism evidence="1 2">
    <name type="scientific">Trifolium pratense</name>
    <name type="common">Red clover</name>
    <dbReference type="NCBI Taxonomy" id="57577"/>
    <lineage>
        <taxon>Eukaryota</taxon>
        <taxon>Viridiplantae</taxon>
        <taxon>Streptophyta</taxon>
        <taxon>Embryophyta</taxon>
        <taxon>Tracheophyta</taxon>
        <taxon>Spermatophyta</taxon>
        <taxon>Magnoliopsida</taxon>
        <taxon>eudicotyledons</taxon>
        <taxon>Gunneridae</taxon>
        <taxon>Pentapetalae</taxon>
        <taxon>rosids</taxon>
        <taxon>fabids</taxon>
        <taxon>Fabales</taxon>
        <taxon>Fabaceae</taxon>
        <taxon>Papilionoideae</taxon>
        <taxon>50 kb inversion clade</taxon>
        <taxon>NPAAA clade</taxon>
        <taxon>Hologalegina</taxon>
        <taxon>IRL clade</taxon>
        <taxon>Trifolieae</taxon>
        <taxon>Trifolium</taxon>
    </lineage>
</organism>
<reference evidence="1" key="1">
    <citation type="submission" date="2023-10" db="EMBL/GenBank/DDBJ databases">
        <authorList>
            <person name="Rodriguez Cubillos JULIANA M."/>
            <person name="De Vega J."/>
        </authorList>
    </citation>
    <scope>NUCLEOTIDE SEQUENCE</scope>
</reference>
<keyword evidence="2" id="KW-1185">Reference proteome</keyword>
<comment type="caution">
    <text evidence="1">The sequence shown here is derived from an EMBL/GenBank/DDBJ whole genome shotgun (WGS) entry which is preliminary data.</text>
</comment>
<dbReference type="EMBL" id="CASHSV030000311">
    <property type="protein sequence ID" value="CAJ2660520.1"/>
    <property type="molecule type" value="Genomic_DNA"/>
</dbReference>